<name>A0ABR2K2H5_9EUKA</name>
<dbReference type="InterPro" id="IPR044925">
    <property type="entry name" value="His-Me_finger_sf"/>
</dbReference>
<dbReference type="Pfam" id="PF13392">
    <property type="entry name" value="HNH_3"/>
    <property type="match status" value="1"/>
</dbReference>
<proteinExistence type="predicted"/>
<evidence type="ECO:0000259" key="1">
    <source>
        <dbReference type="Pfam" id="PF13392"/>
    </source>
</evidence>
<dbReference type="InterPro" id="IPR003615">
    <property type="entry name" value="HNH_nuc"/>
</dbReference>
<keyword evidence="3" id="KW-1185">Reference proteome</keyword>
<gene>
    <name evidence="2" type="ORF">M9Y10_040772</name>
</gene>
<evidence type="ECO:0000313" key="2">
    <source>
        <dbReference type="EMBL" id="KAK8885326.1"/>
    </source>
</evidence>
<reference evidence="2 3" key="1">
    <citation type="submission" date="2024-04" db="EMBL/GenBank/DDBJ databases">
        <title>Tritrichomonas musculus Genome.</title>
        <authorList>
            <person name="Alves-Ferreira E."/>
            <person name="Grigg M."/>
            <person name="Lorenzi H."/>
            <person name="Galac M."/>
        </authorList>
    </citation>
    <scope>NUCLEOTIDE SEQUENCE [LARGE SCALE GENOMIC DNA]</scope>
    <source>
        <strain evidence="2 3">EAF2021</strain>
    </source>
</reference>
<sequence length="237" mass="28202">MFKCNKIFIGCQMVLTIGDAIIHESTNQLIEKLCDDYDEIQSKINYVKALNDNVNLDKLTWVEYKMNKDYEISNEYPHYIKRKYGNKIMRMRYKEGYVLVDLNGKPQLHHQLVGTQFIPNPNNYKEIDHQNQNGVDNRIENLLWVSRSENNKNRSSTRDVEYTFVDNIPDDSVELTKYKEFEFQKYFISPGEKKAYYFNGSRYRILESRRSNCVNISDTNHKNHQFSINCLIKSLQH</sequence>
<protein>
    <recommendedName>
        <fullName evidence="1">HNH nuclease domain-containing protein</fullName>
    </recommendedName>
</protein>
<comment type="caution">
    <text evidence="2">The sequence shown here is derived from an EMBL/GenBank/DDBJ whole genome shotgun (WGS) entry which is preliminary data.</text>
</comment>
<dbReference type="EMBL" id="JAPFFF010000007">
    <property type="protein sequence ID" value="KAK8885326.1"/>
    <property type="molecule type" value="Genomic_DNA"/>
</dbReference>
<dbReference type="SUPFAM" id="SSF54060">
    <property type="entry name" value="His-Me finger endonucleases"/>
    <property type="match status" value="1"/>
</dbReference>
<organism evidence="2 3">
    <name type="scientific">Tritrichomonas musculus</name>
    <dbReference type="NCBI Taxonomy" id="1915356"/>
    <lineage>
        <taxon>Eukaryota</taxon>
        <taxon>Metamonada</taxon>
        <taxon>Parabasalia</taxon>
        <taxon>Tritrichomonadida</taxon>
        <taxon>Tritrichomonadidae</taxon>
        <taxon>Tritrichomonas</taxon>
    </lineage>
</organism>
<evidence type="ECO:0000313" key="3">
    <source>
        <dbReference type="Proteomes" id="UP001470230"/>
    </source>
</evidence>
<feature type="domain" description="HNH nuclease" evidence="1">
    <location>
        <begin position="110"/>
        <end position="151"/>
    </location>
</feature>
<dbReference type="Gene3D" id="3.90.75.20">
    <property type="match status" value="1"/>
</dbReference>
<dbReference type="Proteomes" id="UP001470230">
    <property type="component" value="Unassembled WGS sequence"/>
</dbReference>
<accession>A0ABR2K2H5</accession>